<evidence type="ECO:0000256" key="1">
    <source>
        <dbReference type="SAM" id="MobiDB-lite"/>
    </source>
</evidence>
<evidence type="ECO:0008006" key="4">
    <source>
        <dbReference type="Google" id="ProtNLM"/>
    </source>
</evidence>
<dbReference type="EMBL" id="BSUZ01000001">
    <property type="protein sequence ID" value="GMA89021.1"/>
    <property type="molecule type" value="Genomic_DNA"/>
</dbReference>
<feature type="compositionally biased region" description="Low complexity" evidence="1">
    <location>
        <begin position="137"/>
        <end position="147"/>
    </location>
</feature>
<dbReference type="Gene3D" id="3.40.50.10210">
    <property type="match status" value="1"/>
</dbReference>
<proteinExistence type="predicted"/>
<feature type="region of interest" description="Disordered" evidence="1">
    <location>
        <begin position="135"/>
        <end position="154"/>
    </location>
</feature>
<evidence type="ECO:0000313" key="2">
    <source>
        <dbReference type="EMBL" id="GMA89021.1"/>
    </source>
</evidence>
<dbReference type="Proteomes" id="UP001157017">
    <property type="component" value="Unassembled WGS sequence"/>
</dbReference>
<protein>
    <recommendedName>
        <fullName evidence="4">Nicotinate-nucleotide--dimethylbenzimidazole phosphoribosyltransferase</fullName>
    </recommendedName>
</protein>
<dbReference type="InterPro" id="IPR003200">
    <property type="entry name" value="Nict_dMeBzImd_PRibTrfase"/>
</dbReference>
<comment type="caution">
    <text evidence="2">The sequence shown here is derived from an EMBL/GenBank/DDBJ whole genome shotgun (WGS) entry which is preliminary data.</text>
</comment>
<accession>A0ABQ6JL95</accession>
<sequence length="154" mass="15905">MLRDALHRARPHRADGLALLRTVGSADTAAMTGFLLQAAARRTPVLLDGVVPSACALIARRVVEGAGQWWLAGHRSTEPAQRRALDVLGLEPLLDLGMRLGEGTGALTALPLLRSAQRLAAGMGRLADLDLGGGPGTAAADPAPSEAAVHRDAT</sequence>
<gene>
    <name evidence="2" type="ORF">GCM10025868_42710</name>
</gene>
<organism evidence="2 3">
    <name type="scientific">Angustibacter aerolatus</name>
    <dbReference type="NCBI Taxonomy" id="1162965"/>
    <lineage>
        <taxon>Bacteria</taxon>
        <taxon>Bacillati</taxon>
        <taxon>Actinomycetota</taxon>
        <taxon>Actinomycetes</taxon>
        <taxon>Kineosporiales</taxon>
        <taxon>Kineosporiaceae</taxon>
    </lineage>
</organism>
<dbReference type="SUPFAM" id="SSF52733">
    <property type="entry name" value="Nicotinate mononucleotide:5,6-dimethylbenzimidazole phosphoribosyltransferase (CobT)"/>
    <property type="match status" value="1"/>
</dbReference>
<evidence type="ECO:0000313" key="3">
    <source>
        <dbReference type="Proteomes" id="UP001157017"/>
    </source>
</evidence>
<dbReference type="PANTHER" id="PTHR43463">
    <property type="entry name" value="NICOTINATE-NUCLEOTIDE--DIMETHYLBENZIMIDAZOLE PHOSPHORIBOSYLTRANSFERASE"/>
    <property type="match status" value="1"/>
</dbReference>
<name>A0ABQ6JL95_9ACTN</name>
<dbReference type="InterPro" id="IPR036087">
    <property type="entry name" value="Nict_dMeBzImd_PRibTrfase_sf"/>
</dbReference>
<dbReference type="Pfam" id="PF02277">
    <property type="entry name" value="DBI_PRT"/>
    <property type="match status" value="1"/>
</dbReference>
<dbReference type="PANTHER" id="PTHR43463:SF1">
    <property type="entry name" value="NICOTINATE-NUCLEOTIDE--DIMETHYLBENZIMIDAZOLE PHOSPHORIBOSYLTRANSFERASE"/>
    <property type="match status" value="1"/>
</dbReference>
<keyword evidence="3" id="KW-1185">Reference proteome</keyword>
<reference evidence="3" key="1">
    <citation type="journal article" date="2019" name="Int. J. Syst. Evol. Microbiol.">
        <title>The Global Catalogue of Microorganisms (GCM) 10K type strain sequencing project: providing services to taxonomists for standard genome sequencing and annotation.</title>
        <authorList>
            <consortium name="The Broad Institute Genomics Platform"/>
            <consortium name="The Broad Institute Genome Sequencing Center for Infectious Disease"/>
            <person name="Wu L."/>
            <person name="Ma J."/>
        </authorList>
    </citation>
    <scope>NUCLEOTIDE SEQUENCE [LARGE SCALE GENOMIC DNA]</scope>
    <source>
        <strain evidence="3">NBRC 108730</strain>
    </source>
</reference>